<reference evidence="2 3" key="2">
    <citation type="submission" date="2018-09" db="EMBL/GenBank/DDBJ databases">
        <title>Genome of Sphaerochaeta halotolerans strain 4-11.</title>
        <authorList>
            <person name="Nazina T.N."/>
            <person name="Sokolova D.S."/>
        </authorList>
    </citation>
    <scope>NUCLEOTIDE SEQUENCE [LARGE SCALE GENOMIC DNA]</scope>
    <source>
        <strain evidence="2 3">4-11</strain>
    </source>
</reference>
<protein>
    <submittedName>
        <fullName evidence="2">Uncharacterized protein</fullName>
    </submittedName>
</protein>
<feature type="transmembrane region" description="Helical" evidence="1">
    <location>
        <begin position="121"/>
        <end position="140"/>
    </location>
</feature>
<keyword evidence="3" id="KW-1185">Reference proteome</keyword>
<sequence length="141" mass="15870">MMQLYVLSIAYLLFGAGLLLADSYGLSFALLLSMRYAFRTKRGLRIVLIILGILITLGLCFFPMDPGPVFLGDFVPMFNIFSLMLYYIFRSMRGLEEEKTNDGDSVLDATGRYMERNKRNVGVLTVVVASVHFLAPQLVLL</sequence>
<dbReference type="AlphaFoldDB" id="A0A372MJ25"/>
<name>A0A372MJ25_9SPIR</name>
<keyword evidence="1" id="KW-1133">Transmembrane helix</keyword>
<evidence type="ECO:0000256" key="1">
    <source>
        <dbReference type="SAM" id="Phobius"/>
    </source>
</evidence>
<dbReference type="EMBL" id="QUWK01000004">
    <property type="protein sequence ID" value="RFU95378.1"/>
    <property type="molecule type" value="Genomic_DNA"/>
</dbReference>
<evidence type="ECO:0000313" key="2">
    <source>
        <dbReference type="EMBL" id="RFU95378.1"/>
    </source>
</evidence>
<gene>
    <name evidence="2" type="ORF">DYP60_05010</name>
</gene>
<comment type="caution">
    <text evidence="2">The sequence shown here is derived from an EMBL/GenBank/DDBJ whole genome shotgun (WGS) entry which is preliminary data.</text>
</comment>
<reference evidence="3" key="1">
    <citation type="submission" date="2018-08" db="EMBL/GenBank/DDBJ databases">
        <authorList>
            <person name="Grouzdev D.S."/>
            <person name="Krutkina M.S."/>
        </authorList>
    </citation>
    <scope>NUCLEOTIDE SEQUENCE [LARGE SCALE GENOMIC DNA]</scope>
    <source>
        <strain evidence="3">4-11</strain>
    </source>
</reference>
<dbReference type="OrthoDB" id="371055at2"/>
<feature type="transmembrane region" description="Helical" evidence="1">
    <location>
        <begin position="44"/>
        <end position="64"/>
    </location>
</feature>
<keyword evidence="1" id="KW-0812">Transmembrane</keyword>
<feature type="transmembrane region" description="Helical" evidence="1">
    <location>
        <begin position="6"/>
        <end position="32"/>
    </location>
</feature>
<feature type="transmembrane region" description="Helical" evidence="1">
    <location>
        <begin position="70"/>
        <end position="89"/>
    </location>
</feature>
<organism evidence="2 3">
    <name type="scientific">Sphaerochaeta halotolerans</name>
    <dbReference type="NCBI Taxonomy" id="2293840"/>
    <lineage>
        <taxon>Bacteria</taxon>
        <taxon>Pseudomonadati</taxon>
        <taxon>Spirochaetota</taxon>
        <taxon>Spirochaetia</taxon>
        <taxon>Spirochaetales</taxon>
        <taxon>Sphaerochaetaceae</taxon>
        <taxon>Sphaerochaeta</taxon>
    </lineage>
</organism>
<keyword evidence="1" id="KW-0472">Membrane</keyword>
<accession>A0A372MJ25</accession>
<dbReference type="Proteomes" id="UP000264002">
    <property type="component" value="Unassembled WGS sequence"/>
</dbReference>
<proteinExistence type="predicted"/>
<evidence type="ECO:0000313" key="3">
    <source>
        <dbReference type="Proteomes" id="UP000264002"/>
    </source>
</evidence>